<dbReference type="EMBL" id="AY102130">
    <property type="protein sequence ID" value="AAM26697.1"/>
    <property type="molecule type" value="mRNA"/>
</dbReference>
<sequence>MLRHMEEYSKPALNRSTWPTKTKVG</sequence>
<dbReference type="AlphaFoldDB" id="Q94EH9"/>
<protein>
    <submittedName>
        <fullName evidence="2">At1g18730/F6A14_27</fullName>
    </submittedName>
</protein>
<name>Q94EH9_ARATH</name>
<reference evidence="2" key="1">
    <citation type="submission" date="2001-08" db="EMBL/GenBank/DDBJ databases">
        <title>Arabidopsis cDNA clones.</title>
        <authorList>
            <person name="Cheuk R."/>
            <person name="Chen H."/>
            <person name="Kim C.J."/>
            <person name="Koesema E."/>
            <person name="Meyers M.C."/>
            <person name="Banh J."/>
            <person name="Bowser L."/>
            <person name="Carninci P."/>
            <person name="Dale J.M."/>
            <person name="Goldsmith A.D."/>
            <person name="Hayashizaki Y."/>
            <person name="Ishida J."/>
            <person name="Jiang P.X."/>
            <person name="Jones T."/>
            <person name="Kamiya A."/>
            <person name="Karlin-Neumann G."/>
            <person name="Kawai J."/>
            <person name="Lam B."/>
            <person name="Lee J.M."/>
            <person name="Lin J."/>
            <person name="Liu S.X."/>
            <person name="Miranda M."/>
            <person name="Narusaka M."/>
            <person name="Nguyen M."/>
            <person name="Onodera C.S."/>
            <person name="Palm C.J."/>
            <person name="Pham P.K."/>
            <person name="Quach H.L."/>
            <person name="Sakurai T."/>
            <person name="Satou M."/>
            <person name="Seki M."/>
            <person name="Southwick A."/>
            <person name="Tang C.C."/>
            <person name="Toriumi M."/>
            <person name="Yamada K."/>
            <person name="Yamamura Y."/>
            <person name="Yu G."/>
            <person name="Yu S."/>
            <person name="Shinozaki K."/>
            <person name="Davis R.W."/>
            <person name="Theologis A."/>
            <person name="Ecker J.R."/>
        </authorList>
    </citation>
    <scope>NUCLEOTIDE SEQUENCE</scope>
</reference>
<dbReference type="EMBL" id="AF410306">
    <property type="protein sequence ID" value="AAK95292.1"/>
    <property type="molecule type" value="mRNA"/>
</dbReference>
<accession>Q94EH9</accession>
<proteinExistence type="evidence at transcript level"/>
<reference evidence="3" key="2">
    <citation type="submission" date="2002-05" db="EMBL/GenBank/DDBJ databases">
        <title>Arabidopsis ORF clones.</title>
        <authorList>
            <person name="Shinn P."/>
            <person name="Chen H."/>
            <person name="Cheuk R."/>
            <person name="Kim C.J."/>
            <person name="Banh J."/>
            <person name="Bowser L."/>
            <person name="Carninci P."/>
            <person name="Chang E."/>
            <person name="Dale J.M."/>
            <person name="Goldsmith A.D."/>
            <person name="Hayashizaki Y."/>
            <person name="Ishida J."/>
            <person name="Jones T."/>
            <person name="Kamiya A."/>
            <person name="Karlin-Neumann G."/>
            <person name="Kawai J."/>
            <person name="Lam B."/>
            <person name="Lee J.M."/>
            <person name="Lin J."/>
            <person name="Miranda M."/>
            <person name="Narusaka M."/>
            <person name="Nguyen M."/>
            <person name="Onodera C.S."/>
            <person name="Palm C.J."/>
            <person name="Quach H.L."/>
            <person name="Sakurai T."/>
            <person name="Satou M."/>
            <person name="Seki M."/>
            <person name="Southwick A."/>
            <person name="Tang C.C."/>
            <person name="Toriumi M."/>
            <person name="Wu H.C."/>
            <person name="Yamada K."/>
            <person name="Yamamura Y."/>
            <person name="Yu G."/>
            <person name="Yu S."/>
            <person name="Shinozaki K."/>
            <person name="Davis R.W."/>
            <person name="Theologis A."/>
            <person name="Ecker J.R."/>
        </authorList>
    </citation>
    <scope>NUCLEOTIDE SEQUENCE</scope>
</reference>
<organism evidence="2">
    <name type="scientific">Arabidopsis thaliana</name>
    <name type="common">Mouse-ear cress</name>
    <dbReference type="NCBI Taxonomy" id="3702"/>
    <lineage>
        <taxon>Eukaryota</taxon>
        <taxon>Viridiplantae</taxon>
        <taxon>Streptophyta</taxon>
        <taxon>Embryophyta</taxon>
        <taxon>Tracheophyta</taxon>
        <taxon>Spermatophyta</taxon>
        <taxon>Magnoliopsida</taxon>
        <taxon>eudicotyledons</taxon>
        <taxon>Gunneridae</taxon>
        <taxon>Pentapetalae</taxon>
        <taxon>rosids</taxon>
        <taxon>malvids</taxon>
        <taxon>Brassicales</taxon>
        <taxon>Brassicaceae</taxon>
        <taxon>Camelineae</taxon>
        <taxon>Arabidopsis</taxon>
    </lineage>
</organism>
<feature type="region of interest" description="Disordered" evidence="1">
    <location>
        <begin position="1"/>
        <end position="25"/>
    </location>
</feature>
<evidence type="ECO:0000313" key="3">
    <source>
        <dbReference type="EMBL" id="AAM26697.1"/>
    </source>
</evidence>
<feature type="compositionally biased region" description="Polar residues" evidence="1">
    <location>
        <begin position="14"/>
        <end position="25"/>
    </location>
</feature>
<evidence type="ECO:0000256" key="1">
    <source>
        <dbReference type="SAM" id="MobiDB-lite"/>
    </source>
</evidence>
<evidence type="ECO:0000313" key="2">
    <source>
        <dbReference type="EMBL" id="AAK95292.1"/>
    </source>
</evidence>